<evidence type="ECO:0000256" key="16">
    <source>
        <dbReference type="PROSITE-ProRule" id="PRU00560"/>
    </source>
</evidence>
<feature type="region of interest" description="Nuclease activity, interacts with RecD and RecA" evidence="15">
    <location>
        <begin position="905"/>
        <end position="1204"/>
    </location>
</feature>
<dbReference type="NCBIfam" id="TIGR00609">
    <property type="entry name" value="recB"/>
    <property type="match status" value="1"/>
</dbReference>
<evidence type="ECO:0000256" key="1">
    <source>
        <dbReference type="ARBA" id="ARBA00022722"/>
    </source>
</evidence>
<dbReference type="GO" id="GO:0016887">
    <property type="term" value="F:ATP hydrolysis activity"/>
    <property type="evidence" value="ECO:0007669"/>
    <property type="project" value="RHEA"/>
</dbReference>
<evidence type="ECO:0000256" key="12">
    <source>
        <dbReference type="ARBA" id="ARBA00023235"/>
    </source>
</evidence>
<evidence type="ECO:0000256" key="8">
    <source>
        <dbReference type="ARBA" id="ARBA00022840"/>
    </source>
</evidence>
<keyword evidence="6 15" id="KW-0347">Helicase</keyword>
<gene>
    <name evidence="15 19" type="primary">recB</name>
    <name evidence="19" type="ORF">VA7868_00777</name>
</gene>
<dbReference type="InterPro" id="IPR004586">
    <property type="entry name" value="RecB"/>
</dbReference>
<keyword evidence="8 15" id="KW-0067">ATP-binding</keyword>
<evidence type="ECO:0000259" key="18">
    <source>
        <dbReference type="PROSITE" id="PS51217"/>
    </source>
</evidence>
<protein>
    <recommendedName>
        <fullName evidence="15">RecBCD enzyme subunit RecB</fullName>
        <ecNumber evidence="15">3.1.11.5</ecNumber>
        <ecNumber evidence="15">5.6.2.4</ecNumber>
    </recommendedName>
    <alternativeName>
        <fullName evidence="15">DNA 3'-5' helicase subunit RecB</fullName>
    </alternativeName>
    <alternativeName>
        <fullName evidence="15">Exonuclease V subunit RecB</fullName>
        <shortName evidence="15">ExoV subunit RecB</shortName>
    </alternativeName>
    <alternativeName>
        <fullName evidence="15">Helicase/nuclease RecBCD subunit RecB</fullName>
    </alternativeName>
</protein>
<keyword evidence="3 15" id="KW-0547">Nucleotide-binding</keyword>
<comment type="cofactor">
    <cofactor evidence="15">
        <name>Mg(2+)</name>
        <dbReference type="ChEBI" id="CHEBI:18420"/>
    </cofactor>
    <text evidence="15">Binds 1 Mg(2+) ion per subunit.</text>
</comment>
<dbReference type="Proteomes" id="UP000184608">
    <property type="component" value="Unassembled WGS sequence"/>
</dbReference>
<dbReference type="InterPro" id="IPR000212">
    <property type="entry name" value="DNA_helicase_UvrD/REP"/>
</dbReference>
<evidence type="ECO:0000256" key="9">
    <source>
        <dbReference type="ARBA" id="ARBA00022842"/>
    </source>
</evidence>
<dbReference type="GO" id="GO:0009338">
    <property type="term" value="C:exodeoxyribonuclease V complex"/>
    <property type="evidence" value="ECO:0007669"/>
    <property type="project" value="TreeGrafter"/>
</dbReference>
<evidence type="ECO:0000256" key="10">
    <source>
        <dbReference type="ARBA" id="ARBA00023125"/>
    </source>
</evidence>
<sequence length="1204" mass="136628">MPENNITHLNPLVFPLSGMRLIEASAGTGKTYTITGLYLRLLLGHGDKMSAHPQALSVGQILVVTFTEAATAELRGRIRERIHQARLAFTRGESEDPFLCSLLEETADHGRAAQVLLQAERDMDMAAIYTIHGFCQRMLVQNAFESGSRFQHEFITDESRLKVMAVADFWRCNFYGLSLTLAEQVRQLWPTPSHLLDDIGLYLSGSEPHLSVSFPVTDLESLHQQNLSRIETLKQQWRQSCHEFQGLIADSGVNKRSYTKKSLPAWIEQVSAWAAKETNSYDIPDKLERFSRQVLVEKTPKGEPPSHPVFDAIEDFLAQPVSLKAPLLAHAIKECRRILARTKQEKQWLSFDDLLAYLSVALKNDHQQLLAQRIRGLYPVAMIDEFQDTDPLQYHIFSQIYSGETDTGLLMIGDPKQAIYAFRGADIFTYMKARRQVSSHFTLATNWRSGYDMVMAVNQLFLSASRAFIYENDIPFIPVSAAPGAKERYWELENEQQPAMTWWWPDHQESYLMKQEYMQQMTGATVAQIQTILQASDAGRCHLISGQKKQPVQAGDIAVLVRTGHEGHMIKSALAKQGIASVYLSNRDSVFTGGVARDILRLLQAVLAPENERLLKAALASAFFMLEIFELDQLNTDELLWEQVIREFKAYRQIWSDKGIQPMLRTVLYQRQLAERWLRHSDGERMLTDYMHISELLQQAASETDSAHGLARWLTQSIEDSLQGLSHQDEYIQRLESEKNLVRIITIHKSKGLEFDLVFLPFAMNFREAAEAKYHDDEQDKVILDLFRSDLAMSQAEKERLAEDLRLLYVALTRAVYGCFIGVAAVAGRSKKGDSLAHLCAMGYLLQQGQPGDAALLKQGIEKVLGSSSGVLCAPPEPGETPLTLQTNDHDDLCVKTLNHVIERYWRMTSYSNLVKQSGHQTFLDAPLEPKGFDIDSAGESDEMLWTDEEKNIFTFPKGAAPGTFLHSLFEETEFTQPPDSEENIRIISALMETSSVDSAWLPTLLNMMHQVLTTPLDGKSLRLAEIDKRKRLAEMEFLLPVEVLQAAGLNRLIRQKDPLSAQAAMLGFAKVEGMLKGFIDLVFEYRGQYYILDWKSNHLGYHIEDYSQSRLQAAMIEHRYDLQYQLYTLALHRFLSARIPGYRYKKHFGGVYYIFLRGVAGRAEYGVFSHRPEEALILALDRLVAGQSETDNNPESGQMEMDL</sequence>
<reference evidence="19 20" key="1">
    <citation type="submission" date="2016-11" db="EMBL/GenBank/DDBJ databases">
        <authorList>
            <person name="Jaros S."/>
            <person name="Januszkiewicz K."/>
            <person name="Wedrychowicz H."/>
        </authorList>
    </citation>
    <scope>NUCLEOTIDE SEQUENCE [LARGE SCALE GENOMIC DNA]</scope>
    <source>
        <strain evidence="19 20">CECT 7868</strain>
    </source>
</reference>
<proteinExistence type="inferred from homology"/>
<evidence type="ECO:0000256" key="13">
    <source>
        <dbReference type="ARBA" id="ARBA00034617"/>
    </source>
</evidence>
<dbReference type="OrthoDB" id="9810135at2"/>
<dbReference type="STRING" id="1216006.VA7868_00777"/>
<feature type="binding site" evidence="15">
    <location>
        <position position="967"/>
    </location>
    <ligand>
        <name>Mg(2+)</name>
        <dbReference type="ChEBI" id="CHEBI:18420"/>
    </ligand>
</feature>
<dbReference type="Pfam" id="PF13361">
    <property type="entry name" value="UvrD_C"/>
    <property type="match status" value="1"/>
</dbReference>
<keyword evidence="11 15" id="KW-0234">DNA repair</keyword>
<evidence type="ECO:0000256" key="7">
    <source>
        <dbReference type="ARBA" id="ARBA00022839"/>
    </source>
</evidence>
<dbReference type="InterPro" id="IPR038726">
    <property type="entry name" value="PDDEXK_AddAB-type"/>
</dbReference>
<comment type="catalytic activity">
    <reaction evidence="13 15">
        <text>Couples ATP hydrolysis with the unwinding of duplex DNA by translocating in the 3'-5' direction.</text>
        <dbReference type="EC" id="5.6.2.4"/>
    </reaction>
</comment>
<feature type="binding site" evidence="16">
    <location>
        <begin position="24"/>
        <end position="31"/>
    </location>
    <ligand>
        <name>ATP</name>
        <dbReference type="ChEBI" id="CHEBI:30616"/>
    </ligand>
</feature>
<comment type="miscellaneous">
    <text evidence="15">In the RecBCD complex, RecB has a slow 3'-5' helicase, an exonuclease activity and loads RecA onto ssDNA, RecD has a fast 5'-3' helicase activity, while RecC stimulates the ATPase and processivity of the RecB helicase and contributes to recognition of the Chi site.</text>
</comment>
<dbReference type="PROSITE" id="PS51198">
    <property type="entry name" value="UVRD_HELICASE_ATP_BIND"/>
    <property type="match status" value="1"/>
</dbReference>
<comment type="similarity">
    <text evidence="15">Belongs to the helicase family. UvrD subfamily.</text>
</comment>
<evidence type="ECO:0000256" key="6">
    <source>
        <dbReference type="ARBA" id="ARBA00022806"/>
    </source>
</evidence>
<name>A0A1M5WLE4_9VIBR</name>
<dbReference type="InterPro" id="IPR027417">
    <property type="entry name" value="P-loop_NTPase"/>
</dbReference>
<comment type="catalytic activity">
    <reaction evidence="14 15">
        <text>ATP + H2O = ADP + phosphate + H(+)</text>
        <dbReference type="Rhea" id="RHEA:13065"/>
        <dbReference type="ChEBI" id="CHEBI:15377"/>
        <dbReference type="ChEBI" id="CHEBI:15378"/>
        <dbReference type="ChEBI" id="CHEBI:30616"/>
        <dbReference type="ChEBI" id="CHEBI:43474"/>
        <dbReference type="ChEBI" id="CHEBI:456216"/>
        <dbReference type="EC" id="5.6.2.4"/>
    </reaction>
</comment>
<dbReference type="GO" id="GO:0003677">
    <property type="term" value="F:DNA binding"/>
    <property type="evidence" value="ECO:0007669"/>
    <property type="project" value="UniProtKB-UniRule"/>
</dbReference>
<dbReference type="Gene3D" id="3.40.50.300">
    <property type="entry name" value="P-loop containing nucleotide triphosphate hydrolases"/>
    <property type="match status" value="2"/>
</dbReference>
<feature type="region of interest" description="DNA-binding and helicase activity, interacts with RecC" evidence="15">
    <location>
        <begin position="1"/>
        <end position="848"/>
    </location>
</feature>
<evidence type="ECO:0000259" key="17">
    <source>
        <dbReference type="PROSITE" id="PS51198"/>
    </source>
</evidence>
<dbReference type="GO" id="GO:0008854">
    <property type="term" value="F:exodeoxyribonuclease V activity"/>
    <property type="evidence" value="ECO:0007669"/>
    <property type="project" value="UniProtKB-EC"/>
</dbReference>
<keyword evidence="12 15" id="KW-0413">Isomerase</keyword>
<keyword evidence="10 15" id="KW-0238">DNA-binding</keyword>
<evidence type="ECO:0000256" key="3">
    <source>
        <dbReference type="ARBA" id="ARBA00022741"/>
    </source>
</evidence>
<dbReference type="GO" id="GO:0005524">
    <property type="term" value="F:ATP binding"/>
    <property type="evidence" value="ECO:0007669"/>
    <property type="project" value="UniProtKB-UniRule"/>
</dbReference>
<dbReference type="PROSITE" id="PS51217">
    <property type="entry name" value="UVRD_HELICASE_CTER"/>
    <property type="match status" value="1"/>
</dbReference>
<dbReference type="Pfam" id="PF00580">
    <property type="entry name" value="UvrD-helicase"/>
    <property type="match status" value="1"/>
</dbReference>
<comment type="catalytic activity">
    <reaction evidence="15">
        <text>Exonucleolytic cleavage (in the presence of ATP) in either 5'- to 3'- or 3'- to 5'-direction to yield 5'-phosphooligonucleotides.</text>
        <dbReference type="EC" id="3.1.11.5"/>
    </reaction>
</comment>
<feature type="domain" description="UvrD-like helicase C-terminal" evidence="18">
    <location>
        <begin position="459"/>
        <end position="752"/>
    </location>
</feature>
<feature type="domain" description="UvrD-like helicase ATP-binding" evidence="17">
    <location>
        <begin position="3"/>
        <end position="450"/>
    </location>
</feature>
<dbReference type="GO" id="GO:0000287">
    <property type="term" value="F:magnesium ion binding"/>
    <property type="evidence" value="ECO:0007669"/>
    <property type="project" value="UniProtKB-UniRule"/>
</dbReference>
<keyword evidence="5 15" id="KW-0378">Hydrolase</keyword>
<dbReference type="CDD" id="cd22352">
    <property type="entry name" value="RecB_C-like"/>
    <property type="match status" value="1"/>
</dbReference>
<comment type="domain">
    <text evidence="15">The C-terminal domain has nuclease activity and interacts with RecD. It interacts with RecA, facilitating its loading onto ssDNA.</text>
</comment>
<feature type="active site" description="For nuclease activity" evidence="15">
    <location>
        <position position="1094"/>
    </location>
</feature>
<dbReference type="Gene3D" id="1.10.3170.10">
    <property type="entry name" value="Recbcd, chain B, domain 2"/>
    <property type="match status" value="1"/>
</dbReference>
<dbReference type="GO" id="GO:0043138">
    <property type="term" value="F:3'-5' DNA helicase activity"/>
    <property type="evidence" value="ECO:0007669"/>
    <property type="project" value="UniProtKB-UniRule"/>
</dbReference>
<comment type="function">
    <text evidence="15">A helicase/nuclease that prepares dsDNA breaks (DSB) for recombinational DNA repair. Binds to DSBs and unwinds DNA via a highly rapid and processive ATP-dependent bidirectional helicase activity. Unwinds dsDNA until it encounters a Chi (crossover hotspot instigator) sequence from the 3' direction. Cuts ssDNA a few nucleotides 3' to the Chi site. The properties and activities of the enzyme are changed at Chi. The Chi-altered holoenzyme produces a long 3'-ssDNA overhang and facilitates RecA-binding to the ssDNA for homologous DNA recombination and repair. Holoenzyme degrades any linearized DNA that is unable to undergo homologous recombination. In the holoenzyme this subunit contributes ATPase, 3'-5' helicase, exonuclease activity and loads RecA onto ssDNA.</text>
</comment>
<dbReference type="GO" id="GO:0000724">
    <property type="term" value="P:double-strand break repair via homologous recombination"/>
    <property type="evidence" value="ECO:0007669"/>
    <property type="project" value="UniProtKB-UniRule"/>
</dbReference>
<evidence type="ECO:0000313" key="19">
    <source>
        <dbReference type="EMBL" id="SHH88329.1"/>
    </source>
</evidence>
<keyword evidence="1 15" id="KW-0540">Nuclease</keyword>
<keyword evidence="2 15" id="KW-0479">Metal-binding</keyword>
<evidence type="ECO:0000256" key="4">
    <source>
        <dbReference type="ARBA" id="ARBA00022763"/>
    </source>
</evidence>
<keyword evidence="4 15" id="KW-0227">DNA damage</keyword>
<accession>A0A1M5WLE4</accession>
<dbReference type="SUPFAM" id="SSF52540">
    <property type="entry name" value="P-loop containing nucleoside triphosphate hydrolases"/>
    <property type="match status" value="1"/>
</dbReference>
<evidence type="ECO:0000256" key="5">
    <source>
        <dbReference type="ARBA" id="ARBA00022801"/>
    </source>
</evidence>
<dbReference type="Gene3D" id="1.10.486.10">
    <property type="entry name" value="PCRA, domain 4"/>
    <property type="match status" value="1"/>
</dbReference>
<organism evidence="19 20">
    <name type="scientific">Vibrio aerogenes CECT 7868</name>
    <dbReference type="NCBI Taxonomy" id="1216006"/>
    <lineage>
        <taxon>Bacteria</taxon>
        <taxon>Pseudomonadati</taxon>
        <taxon>Pseudomonadota</taxon>
        <taxon>Gammaproteobacteria</taxon>
        <taxon>Vibrionales</taxon>
        <taxon>Vibrionaceae</taxon>
        <taxon>Vibrio</taxon>
    </lineage>
</organism>
<keyword evidence="7 15" id="KW-0269">Exonuclease</keyword>
<dbReference type="PANTHER" id="PTHR11070">
    <property type="entry name" value="UVRD / RECB / PCRA DNA HELICASE FAMILY MEMBER"/>
    <property type="match status" value="1"/>
</dbReference>
<evidence type="ECO:0000313" key="20">
    <source>
        <dbReference type="Proteomes" id="UP000184608"/>
    </source>
</evidence>
<evidence type="ECO:0000256" key="14">
    <source>
        <dbReference type="ARBA" id="ARBA00048988"/>
    </source>
</evidence>
<feature type="binding site" evidence="15">
    <location>
        <position position="1094"/>
    </location>
    <ligand>
        <name>Mg(2+)</name>
        <dbReference type="ChEBI" id="CHEBI:18420"/>
    </ligand>
</feature>
<dbReference type="AlphaFoldDB" id="A0A1M5WLE4"/>
<dbReference type="GO" id="GO:0005829">
    <property type="term" value="C:cytosol"/>
    <property type="evidence" value="ECO:0007669"/>
    <property type="project" value="TreeGrafter"/>
</dbReference>
<dbReference type="EMBL" id="FQXZ01000007">
    <property type="protein sequence ID" value="SHH88329.1"/>
    <property type="molecule type" value="Genomic_DNA"/>
</dbReference>
<dbReference type="PANTHER" id="PTHR11070:SF23">
    <property type="entry name" value="RECBCD ENZYME SUBUNIT RECB"/>
    <property type="match status" value="1"/>
</dbReference>
<dbReference type="RefSeq" id="WP_073602544.1">
    <property type="nucleotide sequence ID" value="NZ_FQXZ01000007.1"/>
</dbReference>
<dbReference type="InterPro" id="IPR014016">
    <property type="entry name" value="UvrD-like_ATP-bd"/>
</dbReference>
<dbReference type="EC" id="5.6.2.4" evidence="15"/>
<dbReference type="HAMAP" id="MF_01485">
    <property type="entry name" value="RecB"/>
    <property type="match status" value="1"/>
</dbReference>
<comment type="subunit">
    <text evidence="15">Heterotrimer of RecB, RecC and RecD. All subunits contribute to DNA-binding. Interacts with RecA.</text>
</comment>
<comment type="domain">
    <text evidence="15">The N-terminal DNA-binding domain is a ssDNA-dependent ATPase and has ATP-dependent 3'-5' helicase function. This domain interacts with RecC.</text>
</comment>
<dbReference type="InterPro" id="IPR011604">
    <property type="entry name" value="PDDEXK-like_dom_sf"/>
</dbReference>
<keyword evidence="9 15" id="KW-0460">Magnesium</keyword>
<feature type="binding site" evidence="15">
    <location>
        <position position="1081"/>
    </location>
    <ligand>
        <name>Mg(2+)</name>
        <dbReference type="ChEBI" id="CHEBI:18420"/>
    </ligand>
</feature>
<dbReference type="Gene3D" id="3.90.320.10">
    <property type="match status" value="1"/>
</dbReference>
<evidence type="ECO:0000256" key="11">
    <source>
        <dbReference type="ARBA" id="ARBA00023204"/>
    </source>
</evidence>
<dbReference type="EC" id="3.1.11.5" evidence="15"/>
<keyword evidence="20" id="KW-1185">Reference proteome</keyword>
<dbReference type="SUPFAM" id="SSF52980">
    <property type="entry name" value="Restriction endonuclease-like"/>
    <property type="match status" value="1"/>
</dbReference>
<evidence type="ECO:0000256" key="15">
    <source>
        <dbReference type="HAMAP-Rule" id="MF_01485"/>
    </source>
</evidence>
<dbReference type="Pfam" id="PF12705">
    <property type="entry name" value="PDDEXK_1"/>
    <property type="match status" value="1"/>
</dbReference>
<dbReference type="InterPro" id="IPR011335">
    <property type="entry name" value="Restrct_endonuc-II-like"/>
</dbReference>
<evidence type="ECO:0000256" key="2">
    <source>
        <dbReference type="ARBA" id="ARBA00022723"/>
    </source>
</evidence>
<dbReference type="InterPro" id="IPR014017">
    <property type="entry name" value="DNA_helicase_UvrD-like_C"/>
</dbReference>